<keyword evidence="2" id="KW-1185">Reference proteome</keyword>
<organism evidence="1 2">
    <name type="scientific">Seminavis robusta</name>
    <dbReference type="NCBI Taxonomy" id="568900"/>
    <lineage>
        <taxon>Eukaryota</taxon>
        <taxon>Sar</taxon>
        <taxon>Stramenopiles</taxon>
        <taxon>Ochrophyta</taxon>
        <taxon>Bacillariophyta</taxon>
        <taxon>Bacillariophyceae</taxon>
        <taxon>Bacillariophycidae</taxon>
        <taxon>Naviculales</taxon>
        <taxon>Naviculaceae</taxon>
        <taxon>Seminavis</taxon>
    </lineage>
</organism>
<reference evidence="1" key="1">
    <citation type="submission" date="2020-06" db="EMBL/GenBank/DDBJ databases">
        <authorList>
            <consortium name="Plant Systems Biology data submission"/>
        </authorList>
    </citation>
    <scope>NUCLEOTIDE SEQUENCE</scope>
    <source>
        <strain evidence="1">D6</strain>
    </source>
</reference>
<accession>A0A9N8E030</accession>
<comment type="caution">
    <text evidence="1">The sequence shown here is derived from an EMBL/GenBank/DDBJ whole genome shotgun (WGS) entry which is preliminary data.</text>
</comment>
<protein>
    <recommendedName>
        <fullName evidence="3">Disintegrin domain-containing protein</fullName>
    </recommendedName>
</protein>
<name>A0A9N8E030_9STRA</name>
<dbReference type="EMBL" id="CAICTM010000490">
    <property type="protein sequence ID" value="CAB9511569.1"/>
    <property type="molecule type" value="Genomic_DNA"/>
</dbReference>
<evidence type="ECO:0000313" key="1">
    <source>
        <dbReference type="EMBL" id="CAB9511569.1"/>
    </source>
</evidence>
<evidence type="ECO:0000313" key="2">
    <source>
        <dbReference type="Proteomes" id="UP001153069"/>
    </source>
</evidence>
<dbReference type="AlphaFoldDB" id="A0A9N8E030"/>
<evidence type="ECO:0008006" key="3">
    <source>
        <dbReference type="Google" id="ProtNLM"/>
    </source>
</evidence>
<sequence length="201" mass="21180">MEQELVSPTFSANGGCTVGGPKPAGESCGDPTSTSCNGPDTCDGAGTCLDNLVADGHECGNPEDSCNFADTLVYACPKPSQMEPAAALHLRMPAIFKMILLPRELARTMRWHRVLSVVPLLIHSCDVDEMCDGISKSYPTDTFAPSGTSCGCGAMSECDDPDTCDGSGRCLLNHKPNGSSCGYAGDQCTNADRSLMLFWIL</sequence>
<proteinExistence type="predicted"/>
<gene>
    <name evidence="1" type="ORF">SEMRO_491_G153670.1</name>
</gene>
<dbReference type="Proteomes" id="UP001153069">
    <property type="component" value="Unassembled WGS sequence"/>
</dbReference>